<dbReference type="InterPro" id="IPR036147">
    <property type="entry name" value="Anti-sigma_E_RseA_N_sf"/>
</dbReference>
<dbReference type="InterPro" id="IPR005572">
    <property type="entry name" value="Anti-sigma_E_RseA_N"/>
</dbReference>
<name>A0A9D1WBF7_9GAMM</name>
<reference evidence="2" key="2">
    <citation type="submission" date="2021-04" db="EMBL/GenBank/DDBJ databases">
        <authorList>
            <person name="Gilroy R."/>
        </authorList>
    </citation>
    <scope>NUCLEOTIDE SEQUENCE</scope>
    <source>
        <strain evidence="2">USASDec5-558</strain>
    </source>
</reference>
<dbReference type="PANTHER" id="PTHR38104:SF1">
    <property type="entry name" value="ANTI-SIGMA-E FACTOR RSEA"/>
    <property type="match status" value="1"/>
</dbReference>
<dbReference type="InterPro" id="IPR052383">
    <property type="entry name" value="Anti-sigma-E_RseA-like"/>
</dbReference>
<dbReference type="CDD" id="cd16328">
    <property type="entry name" value="RseA_N"/>
    <property type="match status" value="1"/>
</dbReference>
<dbReference type="PANTHER" id="PTHR38104">
    <property type="match status" value="1"/>
</dbReference>
<organism evidence="2 3">
    <name type="scientific">Candidatus Anaerobiospirillum pullistercoris</name>
    <dbReference type="NCBI Taxonomy" id="2838452"/>
    <lineage>
        <taxon>Bacteria</taxon>
        <taxon>Pseudomonadati</taxon>
        <taxon>Pseudomonadota</taxon>
        <taxon>Gammaproteobacteria</taxon>
        <taxon>Aeromonadales</taxon>
        <taxon>Succinivibrionaceae</taxon>
        <taxon>Anaerobiospirillum</taxon>
    </lineage>
</organism>
<dbReference type="SUPFAM" id="SSF89069">
    <property type="entry name" value="N-terminal, cytoplasmic domain of anti-sigmaE factor RseA"/>
    <property type="match status" value="1"/>
</dbReference>
<proteinExistence type="predicted"/>
<dbReference type="EMBL" id="DXEV01000032">
    <property type="protein sequence ID" value="HIX56136.1"/>
    <property type="molecule type" value="Genomic_DNA"/>
</dbReference>
<gene>
    <name evidence="2" type="ORF">H9850_01535</name>
</gene>
<reference evidence="2" key="1">
    <citation type="journal article" date="2021" name="PeerJ">
        <title>Extensive microbial diversity within the chicken gut microbiome revealed by metagenomics and culture.</title>
        <authorList>
            <person name="Gilroy R."/>
            <person name="Ravi A."/>
            <person name="Getino M."/>
            <person name="Pursley I."/>
            <person name="Horton D.L."/>
            <person name="Alikhan N.F."/>
            <person name="Baker D."/>
            <person name="Gharbi K."/>
            <person name="Hall N."/>
            <person name="Watson M."/>
            <person name="Adriaenssens E.M."/>
            <person name="Foster-Nyarko E."/>
            <person name="Jarju S."/>
            <person name="Secka A."/>
            <person name="Antonio M."/>
            <person name="Oren A."/>
            <person name="Chaudhuri R.R."/>
            <person name="La Ragione R."/>
            <person name="Hildebrand F."/>
            <person name="Pallen M.J."/>
        </authorList>
    </citation>
    <scope>NUCLEOTIDE SEQUENCE</scope>
    <source>
        <strain evidence="2">USASDec5-558</strain>
    </source>
</reference>
<sequence>MQHLSSKKYEHLMHVSELFDGQSHQQAEGDRALLASDEVKAHLKNWSLIGSALRGELPAKVDLNFADKVMARLEHETMEPCAFATSDAQSVSAVAGADKSAAAYRNEREFAWVPPCEQYAEQHDEELPALLQKRNASKQRVMSVANEAASAQETVMVQSRAQREHMGSQLRQFFSMKRLAMFTSQVAIAASVAVVAIVGLQTYNAADPVISEPASTIATNVGPVSGLSLASYQNSDNEVLMNLKQMPEPNLNGKEAYQSDLERKQQEELERINMYVQGYVLDTAANR</sequence>
<evidence type="ECO:0000259" key="1">
    <source>
        <dbReference type="Pfam" id="PF03872"/>
    </source>
</evidence>
<dbReference type="Gene3D" id="1.10.10.880">
    <property type="entry name" value="Anti sigma-E protein RseA, N-terminal domain"/>
    <property type="match status" value="1"/>
</dbReference>
<protein>
    <submittedName>
        <fullName evidence="2">Sigma-E factor negative regulatory protein</fullName>
    </submittedName>
</protein>
<dbReference type="Proteomes" id="UP000886829">
    <property type="component" value="Unassembled WGS sequence"/>
</dbReference>
<accession>A0A9D1WBF7</accession>
<dbReference type="GO" id="GO:0016989">
    <property type="term" value="F:sigma factor antagonist activity"/>
    <property type="evidence" value="ECO:0007669"/>
    <property type="project" value="InterPro"/>
</dbReference>
<evidence type="ECO:0000313" key="3">
    <source>
        <dbReference type="Proteomes" id="UP000886829"/>
    </source>
</evidence>
<dbReference type="Pfam" id="PF03872">
    <property type="entry name" value="RseA_N"/>
    <property type="match status" value="1"/>
</dbReference>
<dbReference type="AlphaFoldDB" id="A0A9D1WBF7"/>
<feature type="domain" description="Anti sigma-E protein RseA N-terminal" evidence="1">
    <location>
        <begin position="15"/>
        <end position="89"/>
    </location>
</feature>
<evidence type="ECO:0000313" key="2">
    <source>
        <dbReference type="EMBL" id="HIX56136.1"/>
    </source>
</evidence>
<comment type="caution">
    <text evidence="2">The sequence shown here is derived from an EMBL/GenBank/DDBJ whole genome shotgun (WGS) entry which is preliminary data.</text>
</comment>